<protein>
    <recommendedName>
        <fullName evidence="3">YbaB/EbfC family DNA-binding protein</fullName>
    </recommendedName>
</protein>
<keyword evidence="2" id="KW-1185">Reference proteome</keyword>
<gene>
    <name evidence="1" type="ORF">U2F25_09540</name>
</gene>
<evidence type="ECO:0000313" key="2">
    <source>
        <dbReference type="Proteomes" id="UP001290101"/>
    </source>
</evidence>
<accession>A0ABU5JAU3</accession>
<comment type="caution">
    <text evidence="1">The sequence shown here is derived from an EMBL/GenBank/DDBJ whole genome shotgun (WGS) entry which is preliminary data.</text>
</comment>
<dbReference type="RefSeq" id="WP_322439997.1">
    <property type="nucleotide sequence ID" value="NZ_JAXOTQ010000009.1"/>
</dbReference>
<dbReference type="InterPro" id="IPR054202">
    <property type="entry name" value="DUF6907"/>
</dbReference>
<evidence type="ECO:0008006" key="3">
    <source>
        <dbReference type="Google" id="ProtNLM"/>
    </source>
</evidence>
<dbReference type="Pfam" id="PF21848">
    <property type="entry name" value="DUF6907"/>
    <property type="match status" value="1"/>
</dbReference>
<organism evidence="1 2">
    <name type="scientific">Micromonospora sicca</name>
    <dbReference type="NCBI Taxonomy" id="2202420"/>
    <lineage>
        <taxon>Bacteria</taxon>
        <taxon>Bacillati</taxon>
        <taxon>Actinomycetota</taxon>
        <taxon>Actinomycetes</taxon>
        <taxon>Micromonosporales</taxon>
        <taxon>Micromonosporaceae</taxon>
        <taxon>Micromonospora</taxon>
    </lineage>
</organism>
<proteinExistence type="predicted"/>
<sequence length="110" mass="11518">MTAAVCPPWCASDCRDWAEGAQHHASTFADVQAVSHVDGPVTLSVSATRVDRPGQDPAPSVNLLIGPDGRISMDDLALTPEHARQLAAALLTAADNAAPLPLRDLEAVDR</sequence>
<dbReference type="Proteomes" id="UP001290101">
    <property type="component" value="Unassembled WGS sequence"/>
</dbReference>
<reference evidence="1 2" key="1">
    <citation type="submission" date="2023-12" db="EMBL/GenBank/DDBJ databases">
        <title>Micromonospora sp. nov., isolated from Atacama Desert.</title>
        <authorList>
            <person name="Carro L."/>
            <person name="Golinska P."/>
            <person name="Klenk H.-P."/>
            <person name="Goodfellow M."/>
        </authorList>
    </citation>
    <scope>NUCLEOTIDE SEQUENCE [LARGE SCALE GENOMIC DNA]</scope>
    <source>
        <strain evidence="1 2">4G53</strain>
    </source>
</reference>
<evidence type="ECO:0000313" key="1">
    <source>
        <dbReference type="EMBL" id="MDZ5489706.1"/>
    </source>
</evidence>
<name>A0ABU5JAU3_9ACTN</name>
<dbReference type="EMBL" id="JAXOTQ010000009">
    <property type="protein sequence ID" value="MDZ5489706.1"/>
    <property type="molecule type" value="Genomic_DNA"/>
</dbReference>